<keyword evidence="5" id="KW-0479">Metal-binding</keyword>
<sequence length="148" mass="17346">MTSLHDRGFNSYFLLGDSGYVLRPWLLTPFLNVEINTPEYRFNQVFCRARSTIERCNGVLKMRFRCLLKDRTLHYSPTKASKIVLACVVLHNLCIVENIPLIEEDVEEDDFGMYQVNDNEEITQNRQNPELVAGLRFRQNIVNRLFTD</sequence>
<gene>
    <name evidence="9" type="ORF">MEUPH1_LOCUS25985</name>
</gene>
<dbReference type="GO" id="GO:0016787">
    <property type="term" value="F:hydrolase activity"/>
    <property type="evidence" value="ECO:0007669"/>
    <property type="project" value="UniProtKB-KW"/>
</dbReference>
<evidence type="ECO:0000313" key="9">
    <source>
        <dbReference type="EMBL" id="CAI6372055.1"/>
    </source>
</evidence>
<feature type="domain" description="DDE Tnp4" evidence="8">
    <location>
        <begin position="9"/>
        <end position="92"/>
    </location>
</feature>
<evidence type="ECO:0000259" key="8">
    <source>
        <dbReference type="Pfam" id="PF13359"/>
    </source>
</evidence>
<dbReference type="GO" id="GO:0005634">
    <property type="term" value="C:nucleus"/>
    <property type="evidence" value="ECO:0007669"/>
    <property type="project" value="UniProtKB-SubCell"/>
</dbReference>
<comment type="similarity">
    <text evidence="3">Belongs to the HARBI1 family.</text>
</comment>
<dbReference type="EMBL" id="CARXXK010001017">
    <property type="protein sequence ID" value="CAI6372055.1"/>
    <property type="molecule type" value="Genomic_DNA"/>
</dbReference>
<evidence type="ECO:0000256" key="2">
    <source>
        <dbReference type="ARBA" id="ARBA00004123"/>
    </source>
</evidence>
<comment type="subcellular location">
    <subcellularLocation>
        <location evidence="2">Nucleus</location>
    </subcellularLocation>
</comment>
<organism evidence="9 10">
    <name type="scientific">Macrosiphum euphorbiae</name>
    <name type="common">potato aphid</name>
    <dbReference type="NCBI Taxonomy" id="13131"/>
    <lineage>
        <taxon>Eukaryota</taxon>
        <taxon>Metazoa</taxon>
        <taxon>Ecdysozoa</taxon>
        <taxon>Arthropoda</taxon>
        <taxon>Hexapoda</taxon>
        <taxon>Insecta</taxon>
        <taxon>Pterygota</taxon>
        <taxon>Neoptera</taxon>
        <taxon>Paraneoptera</taxon>
        <taxon>Hemiptera</taxon>
        <taxon>Sternorrhyncha</taxon>
        <taxon>Aphidomorpha</taxon>
        <taxon>Aphidoidea</taxon>
        <taxon>Aphididae</taxon>
        <taxon>Macrosiphini</taxon>
        <taxon>Macrosiphum</taxon>
    </lineage>
</organism>
<keyword evidence="6" id="KW-0378">Hydrolase</keyword>
<dbReference type="InterPro" id="IPR045249">
    <property type="entry name" value="HARBI1-like"/>
</dbReference>
<dbReference type="PANTHER" id="PTHR22930">
    <property type="match status" value="1"/>
</dbReference>
<accession>A0AAV0XU51</accession>
<evidence type="ECO:0000313" key="10">
    <source>
        <dbReference type="Proteomes" id="UP001160148"/>
    </source>
</evidence>
<dbReference type="Proteomes" id="UP001160148">
    <property type="component" value="Unassembled WGS sequence"/>
</dbReference>
<evidence type="ECO:0000256" key="1">
    <source>
        <dbReference type="ARBA" id="ARBA00001968"/>
    </source>
</evidence>
<name>A0AAV0XU51_9HEMI</name>
<protein>
    <recommendedName>
        <fullName evidence="8">DDE Tnp4 domain-containing protein</fullName>
    </recommendedName>
</protein>
<dbReference type="GO" id="GO:0046872">
    <property type="term" value="F:metal ion binding"/>
    <property type="evidence" value="ECO:0007669"/>
    <property type="project" value="UniProtKB-KW"/>
</dbReference>
<comment type="cofactor">
    <cofactor evidence="1">
        <name>a divalent metal cation</name>
        <dbReference type="ChEBI" id="CHEBI:60240"/>
    </cofactor>
</comment>
<evidence type="ECO:0000256" key="4">
    <source>
        <dbReference type="ARBA" id="ARBA00022722"/>
    </source>
</evidence>
<proteinExistence type="inferred from homology"/>
<evidence type="ECO:0000256" key="3">
    <source>
        <dbReference type="ARBA" id="ARBA00006958"/>
    </source>
</evidence>
<keyword evidence="10" id="KW-1185">Reference proteome</keyword>
<keyword evidence="4" id="KW-0540">Nuclease</keyword>
<dbReference type="PANTHER" id="PTHR22930:SF267">
    <property type="entry name" value="NUCLEASE HARBI1-RELATED"/>
    <property type="match status" value="1"/>
</dbReference>
<dbReference type="Pfam" id="PF13359">
    <property type="entry name" value="DDE_Tnp_4"/>
    <property type="match status" value="1"/>
</dbReference>
<comment type="caution">
    <text evidence="9">The sequence shown here is derived from an EMBL/GenBank/DDBJ whole genome shotgun (WGS) entry which is preliminary data.</text>
</comment>
<evidence type="ECO:0000256" key="6">
    <source>
        <dbReference type="ARBA" id="ARBA00022801"/>
    </source>
</evidence>
<evidence type="ECO:0000256" key="7">
    <source>
        <dbReference type="ARBA" id="ARBA00023242"/>
    </source>
</evidence>
<reference evidence="9 10" key="1">
    <citation type="submission" date="2023-01" db="EMBL/GenBank/DDBJ databases">
        <authorList>
            <person name="Whitehead M."/>
        </authorList>
    </citation>
    <scope>NUCLEOTIDE SEQUENCE [LARGE SCALE GENOMIC DNA]</scope>
</reference>
<dbReference type="GO" id="GO:0004518">
    <property type="term" value="F:nuclease activity"/>
    <property type="evidence" value="ECO:0007669"/>
    <property type="project" value="UniProtKB-KW"/>
</dbReference>
<dbReference type="AlphaFoldDB" id="A0AAV0XU51"/>
<evidence type="ECO:0000256" key="5">
    <source>
        <dbReference type="ARBA" id="ARBA00022723"/>
    </source>
</evidence>
<keyword evidence="7" id="KW-0539">Nucleus</keyword>
<dbReference type="InterPro" id="IPR027806">
    <property type="entry name" value="HARBI1_dom"/>
</dbReference>